<dbReference type="EMBL" id="JAUDDZ010000002">
    <property type="protein sequence ID" value="MDM8274338.1"/>
    <property type="molecule type" value="Genomic_DNA"/>
</dbReference>
<dbReference type="InterPro" id="IPR026881">
    <property type="entry name" value="WYL_dom"/>
</dbReference>
<protein>
    <submittedName>
        <fullName evidence="2">WYL domain-containing protein</fullName>
    </submittedName>
</protein>
<evidence type="ECO:0000313" key="2">
    <source>
        <dbReference type="EMBL" id="MDM8274338.1"/>
    </source>
</evidence>
<feature type="domain" description="WYL" evidence="1">
    <location>
        <begin position="153"/>
        <end position="218"/>
    </location>
</feature>
<proteinExistence type="predicted"/>
<organism evidence="2 3">
    <name type="scientific">Enorma phocaeensis</name>
    <dbReference type="NCBI Taxonomy" id="1871019"/>
    <lineage>
        <taxon>Bacteria</taxon>
        <taxon>Bacillati</taxon>
        <taxon>Actinomycetota</taxon>
        <taxon>Coriobacteriia</taxon>
        <taxon>Coriobacteriales</taxon>
        <taxon>Coriobacteriaceae</taxon>
        <taxon>Enorma</taxon>
    </lineage>
</organism>
<dbReference type="Pfam" id="PF13280">
    <property type="entry name" value="WYL"/>
    <property type="match status" value="1"/>
</dbReference>
<dbReference type="Proteomes" id="UP001529421">
    <property type="component" value="Unassembled WGS sequence"/>
</dbReference>
<comment type="caution">
    <text evidence="2">The sequence shown here is derived from an EMBL/GenBank/DDBJ whole genome shotgun (WGS) entry which is preliminary data.</text>
</comment>
<name>A0ABT7V774_9ACTN</name>
<evidence type="ECO:0000259" key="1">
    <source>
        <dbReference type="Pfam" id="PF13280"/>
    </source>
</evidence>
<reference evidence="3" key="1">
    <citation type="submission" date="2023-06" db="EMBL/GenBank/DDBJ databases">
        <title>Identification and characterization of horizontal gene transfer across gut microbiota members of farm animals based on homology search.</title>
        <authorList>
            <person name="Zeman M."/>
            <person name="Kubasova T."/>
            <person name="Jahodarova E."/>
            <person name="Nykrynova M."/>
            <person name="Rychlik I."/>
        </authorList>
    </citation>
    <scope>NUCLEOTIDE SEQUENCE [LARGE SCALE GENOMIC DNA]</scope>
    <source>
        <strain evidence="3">154_Feed</strain>
    </source>
</reference>
<reference evidence="2 3" key="2">
    <citation type="submission" date="2023-06" db="EMBL/GenBank/DDBJ databases">
        <authorList>
            <person name="Zeman M."/>
            <person name="Kubasova T."/>
            <person name="Jahodarova E."/>
            <person name="Nykrynova M."/>
            <person name="Rychlik I."/>
        </authorList>
    </citation>
    <scope>NUCLEOTIDE SEQUENCE [LARGE SCALE GENOMIC DNA]</scope>
    <source>
        <strain evidence="2 3">154_Feed</strain>
    </source>
</reference>
<dbReference type="RefSeq" id="WP_289544248.1">
    <property type="nucleotide sequence ID" value="NZ_JAUDDZ010000002.1"/>
</dbReference>
<gene>
    <name evidence="2" type="ORF">QUW28_02320</name>
</gene>
<sequence length="332" mass="37954">MSTDKFKIYLPPAMKDRLSQDAELFDFVKRDGGVNLNAFLRTLVVSYLQQYSERMSAIQAKVANLLVERMGVSTLAAESLAADLLAITIDSQENRSEKSVAITLTVSNDAYETMCYIVDHQLMGRSLSQYMKEMFASYLAQPRNKREEVVFKETFATVRRAIKSKRTLSITSRTVHGHTATVMPYTIASSKGEQFNYLLCYDIGAQKVRSYRMSRLGKAFIQNETYVMDSETVAKLKLAKSSAPQFSFQETERSCVRFTEEGLRKFGLMHTNRPVVVKRENDLFHFEWPTTQLIEYFKRFGKDAVVLTPLEAHDAIRCYYHEGEEAYSAAET</sequence>
<dbReference type="PROSITE" id="PS52050">
    <property type="entry name" value="WYL"/>
    <property type="match status" value="1"/>
</dbReference>
<evidence type="ECO:0000313" key="3">
    <source>
        <dbReference type="Proteomes" id="UP001529421"/>
    </source>
</evidence>
<accession>A0ABT7V774</accession>
<keyword evidence="3" id="KW-1185">Reference proteome</keyword>